<dbReference type="InterPro" id="IPR005150">
    <property type="entry name" value="Cellulose_synth"/>
</dbReference>
<feature type="domain" description="Glycosyltransferase 2-like" evidence="13">
    <location>
        <begin position="135"/>
        <end position="303"/>
    </location>
</feature>
<dbReference type="PANTHER" id="PTHR43867">
    <property type="entry name" value="CELLULOSE SYNTHASE CATALYTIC SUBUNIT A [UDP-FORMING]"/>
    <property type="match status" value="1"/>
</dbReference>
<dbReference type="Proteomes" id="UP001196565">
    <property type="component" value="Unassembled WGS sequence"/>
</dbReference>
<keyword evidence="4 11" id="KW-0328">Glycosyltransferase</keyword>
<feature type="transmembrane region" description="Helical" evidence="11">
    <location>
        <begin position="380"/>
        <end position="398"/>
    </location>
</feature>
<feature type="transmembrane region" description="Helical" evidence="11">
    <location>
        <begin position="1483"/>
        <end position="1504"/>
    </location>
</feature>
<keyword evidence="7 11" id="KW-0135">Cellulose biosynthesis</keyword>
<evidence type="ECO:0000256" key="4">
    <source>
        <dbReference type="ARBA" id="ARBA00022676"/>
    </source>
</evidence>
<feature type="transmembrane region" description="Helical" evidence="11">
    <location>
        <begin position="404"/>
        <end position="429"/>
    </location>
</feature>
<feature type="region of interest" description="Disordered" evidence="12">
    <location>
        <begin position="743"/>
        <end position="772"/>
    </location>
</feature>
<keyword evidence="8 11" id="KW-1133">Transmembrane helix</keyword>
<dbReference type="SUPFAM" id="SSF53448">
    <property type="entry name" value="Nucleotide-diphospho-sugar transferases"/>
    <property type="match status" value="1"/>
</dbReference>
<evidence type="ECO:0000256" key="11">
    <source>
        <dbReference type="RuleBase" id="RU365020"/>
    </source>
</evidence>
<evidence type="ECO:0000313" key="16">
    <source>
        <dbReference type="Proteomes" id="UP001196565"/>
    </source>
</evidence>
<evidence type="ECO:0000256" key="6">
    <source>
        <dbReference type="ARBA" id="ARBA00022692"/>
    </source>
</evidence>
<dbReference type="EMBL" id="JAHYBZ010000007">
    <property type="protein sequence ID" value="MBW6400189.1"/>
    <property type="molecule type" value="Genomic_DNA"/>
</dbReference>
<keyword evidence="11" id="KW-0973">c-di-GMP</keyword>
<accession>A0ABS7AG81</accession>
<keyword evidence="16" id="KW-1185">Reference proteome</keyword>
<dbReference type="InterPro" id="IPR001173">
    <property type="entry name" value="Glyco_trans_2-like"/>
</dbReference>
<dbReference type="PANTHER" id="PTHR43867:SF2">
    <property type="entry name" value="CELLULOSE SYNTHASE CATALYTIC SUBUNIT A [UDP-FORMING]"/>
    <property type="match status" value="1"/>
</dbReference>
<comment type="cofactor">
    <cofactor evidence="11">
        <name>Mg(2+)</name>
        <dbReference type="ChEBI" id="CHEBI:18420"/>
    </cofactor>
</comment>
<evidence type="ECO:0000256" key="9">
    <source>
        <dbReference type="ARBA" id="ARBA00023136"/>
    </source>
</evidence>
<evidence type="ECO:0000256" key="3">
    <source>
        <dbReference type="ARBA" id="ARBA00022519"/>
    </source>
</evidence>
<dbReference type="InterPro" id="IPR029044">
    <property type="entry name" value="Nucleotide-diphossugar_trans"/>
</dbReference>
<feature type="transmembrane region" description="Helical" evidence="11">
    <location>
        <begin position="33"/>
        <end position="51"/>
    </location>
</feature>
<keyword evidence="6 11" id="KW-0812">Transmembrane</keyword>
<evidence type="ECO:0000256" key="7">
    <source>
        <dbReference type="ARBA" id="ARBA00022916"/>
    </source>
</evidence>
<evidence type="ECO:0000256" key="2">
    <source>
        <dbReference type="ARBA" id="ARBA00022475"/>
    </source>
</evidence>
<dbReference type="EC" id="2.4.1.12" evidence="11"/>
<sequence>MTRLVRRMFTAGLVLTGFVIAWAVIATPLEPQGQAMLAIGGIVAFLVLNRFTSRRVTIILAVLSCLISLRYLHWRIADTLEPDTFGQGFFMIGLALAEAYAVLSLLLGYFQTLWPLERRPVPLPENPDDWPTVDVYIPTYNEDLEIVRPTVLAALAMDWPADKFRVWILDDGRRPAFREFAESCGAGYMIRPDNKGAKAGNLNHALEHTDGEYIAIFDCDHVPTRAFLQMTMGWMLRDKKLGMLQTPHHFYSLDPFERNLSEGRDVPNEGLMFYGLVQPGNDLWNATFFCGSCAVLRRSAILEIGGIPHETVTEDCHASLKMQRRGWNTAYIRVPLAAGLATERLMIHIGQRMRWARGMVQIMRMDNPMFGRGLTLPQRICYFSAMYHFFFALPRVVFLTAPLAFLLLGYSVIAASPLAIIAYAGSHIFHAIATGSRVTGSVRHSFWSEIYETVLALWLLPMTVATLLDPKKGKFNVTEKGGLLPEGYFDWRAVWPSVVLTALLALGVASGIHGVITSPWGSLDSQAFLLNGIWATLCLVPALASVAAGRERRQVRSSARVKAALPAMLVLPDGHRVDARTRDLSLGGAGLVLAETPKLDADTSVRLELPMGEELLAIPAHLVRLERAEAQLSFRPRSVAEEATIVRAVFGRADAWLSWDQHRPDRPLRSLVEVVATVSAVFSGRSQLSFAWWRARRERREALRRPVAPVAAERRTEILAPRTRHGALILALMLLATPALAQRAPQATPPRPPAAAPAPAVPPTPQAAPMVEPPALPGAVPFSLDPFVPSANASAPLSVAPPPAAAPTRRVTRTLRQLGLNGPMQLRGVSPLQGVQFGVRADEVVTDARLVVSGASSPALVPDLSQLTITLNDQLLGVIQPNPARPSFGPQEFPISPAFFTEMNRLNFAFTGRYAAECVDPLSNLLWMTIAETTSVQMTLERLPLPPDLARLPEPFFDPRQLRQALVLPFVLPDSAGNEILRGAAVAASWFAVQAEYRGARFPVSASIPDSGNAVVLTTPQDAPAGLELPALNGPTVAVVPNPHDPGAVLLVLAGRNPAEAATAAVALAAAPQLLSGTTATVATPRLPQRRPYEAPRWMPPDRPVQFGELVERNELQVTGYAPGAVTVPLRTAPDLTTWRGHGFPIDIGFRGPPGPILDTEVSRLDVSVSGSFLRAVPLRERESWPWSWMLRQVGIDQFPRWTSANVPTWLVAGRNELQLRFDMRPLHRGDCVSIPADVQASIDPTSTIDISRAHRFATLPNLAFFASAGFPFTRLADLSETAVVLPDRPNPVEVSTFLGMVGGLSTIVGVPATGLTVVRPGQLQQVADRDLIVIGTLGRQPALAQLLRQTPLSIDDSGRIAMTLPDQLEGFSRFLWDGAPPEDRVRAAAALSAPAEGLGFVAGAQSPLHDGRSIIALAAPTPAALEAMAEALRDPARVPRFQGDLVVLSGEGLQAFRTAPSYTVGSLPFWLWPNHYLGNQPWALLLLMLGASLLIGLPLLGHLRRRAVHRLRGRAS</sequence>
<evidence type="ECO:0000256" key="10">
    <source>
        <dbReference type="ARBA" id="ARBA00048682"/>
    </source>
</evidence>
<reference evidence="15 16" key="1">
    <citation type="submission" date="2021-07" db="EMBL/GenBank/DDBJ databases">
        <authorList>
            <person name="So Y."/>
        </authorList>
    </citation>
    <scope>NUCLEOTIDE SEQUENCE [LARGE SCALE GENOMIC DNA]</scope>
    <source>
        <strain evidence="15 16">HJA6</strain>
    </source>
</reference>
<dbReference type="Pfam" id="PF07238">
    <property type="entry name" value="PilZ"/>
    <property type="match status" value="1"/>
</dbReference>
<dbReference type="InterPro" id="IPR050321">
    <property type="entry name" value="Glycosyltr_2/OpgH_subfam"/>
</dbReference>
<dbReference type="Gene3D" id="2.40.10.220">
    <property type="entry name" value="predicted glycosyltransferase like domains"/>
    <property type="match status" value="1"/>
</dbReference>
<evidence type="ECO:0000259" key="14">
    <source>
        <dbReference type="Pfam" id="PF07238"/>
    </source>
</evidence>
<evidence type="ECO:0000259" key="13">
    <source>
        <dbReference type="Pfam" id="PF00535"/>
    </source>
</evidence>
<gene>
    <name evidence="15" type="primary">bcsA</name>
    <name evidence="15" type="ORF">KPL78_20180</name>
</gene>
<evidence type="ECO:0000256" key="1">
    <source>
        <dbReference type="ARBA" id="ARBA00004429"/>
    </source>
</evidence>
<proteinExistence type="predicted"/>
<comment type="subcellular location">
    <subcellularLocation>
        <location evidence="1">Cell inner membrane</location>
        <topology evidence="1">Multi-pass membrane protein</topology>
    </subcellularLocation>
</comment>
<dbReference type="Gene3D" id="2.60.120.260">
    <property type="entry name" value="Galactose-binding domain-like"/>
    <property type="match status" value="2"/>
</dbReference>
<dbReference type="Pfam" id="PF00535">
    <property type="entry name" value="Glycos_transf_2"/>
    <property type="match status" value="1"/>
</dbReference>
<keyword evidence="2 11" id="KW-1003">Cell membrane</keyword>
<dbReference type="Pfam" id="PF03170">
    <property type="entry name" value="BcsB"/>
    <property type="match status" value="1"/>
</dbReference>
<feature type="domain" description="PilZ" evidence="14">
    <location>
        <begin position="554"/>
        <end position="651"/>
    </location>
</feature>
<feature type="transmembrane region" description="Helical" evidence="11">
    <location>
        <begin position="528"/>
        <end position="548"/>
    </location>
</feature>
<keyword evidence="5 11" id="KW-0808">Transferase</keyword>
<feature type="transmembrane region" description="Helical" evidence="11">
    <location>
        <begin position="88"/>
        <end position="110"/>
    </location>
</feature>
<comment type="catalytic activity">
    <reaction evidence="10 11">
        <text>[(1-&gt;4)-beta-D-glucosyl](n) + UDP-alpha-D-glucose = [(1-&gt;4)-beta-D-glucosyl](n+1) + UDP + H(+)</text>
        <dbReference type="Rhea" id="RHEA:19929"/>
        <dbReference type="Rhea" id="RHEA-COMP:10033"/>
        <dbReference type="Rhea" id="RHEA-COMP:10034"/>
        <dbReference type="ChEBI" id="CHEBI:15378"/>
        <dbReference type="ChEBI" id="CHEBI:18246"/>
        <dbReference type="ChEBI" id="CHEBI:58223"/>
        <dbReference type="ChEBI" id="CHEBI:58885"/>
        <dbReference type="EC" id="2.4.1.12"/>
    </reaction>
</comment>
<dbReference type="InterPro" id="IPR018513">
    <property type="entry name" value="Cell_synthase_bac"/>
</dbReference>
<dbReference type="RefSeq" id="WP_219764790.1">
    <property type="nucleotide sequence ID" value="NZ_JAHYBZ010000007.1"/>
</dbReference>
<dbReference type="NCBIfam" id="TIGR03030">
    <property type="entry name" value="CelA"/>
    <property type="match status" value="1"/>
</dbReference>
<dbReference type="Pfam" id="PF03552">
    <property type="entry name" value="Cellulose_synt"/>
    <property type="match status" value="1"/>
</dbReference>
<evidence type="ECO:0000256" key="5">
    <source>
        <dbReference type="ARBA" id="ARBA00022679"/>
    </source>
</evidence>
<keyword evidence="3 11" id="KW-0997">Cell inner membrane</keyword>
<evidence type="ECO:0000313" key="15">
    <source>
        <dbReference type="EMBL" id="MBW6400189.1"/>
    </source>
</evidence>
<dbReference type="Gene3D" id="3.90.550.10">
    <property type="entry name" value="Spore Coat Polysaccharide Biosynthesis Protein SpsA, Chain A"/>
    <property type="match status" value="1"/>
</dbReference>
<keyword evidence="9 11" id="KW-0472">Membrane</keyword>
<dbReference type="SUPFAM" id="SSF141371">
    <property type="entry name" value="PilZ domain-like"/>
    <property type="match status" value="1"/>
</dbReference>
<comment type="caution">
    <text evidence="15">The sequence shown here is derived from an EMBL/GenBank/DDBJ whole genome shotgun (WGS) entry which is preliminary data.</text>
</comment>
<feature type="transmembrane region" description="Helical" evidence="11">
    <location>
        <begin position="58"/>
        <end position="76"/>
    </location>
</feature>
<feature type="compositionally biased region" description="Pro residues" evidence="12">
    <location>
        <begin position="747"/>
        <end position="772"/>
    </location>
</feature>
<dbReference type="InterPro" id="IPR009875">
    <property type="entry name" value="PilZ_domain"/>
</dbReference>
<feature type="transmembrane region" description="Helical" evidence="11">
    <location>
        <begin position="450"/>
        <end position="468"/>
    </location>
</feature>
<dbReference type="InterPro" id="IPR003919">
    <property type="entry name" value="Cell_synth_A"/>
</dbReference>
<name>A0ABS7AG81_9PROT</name>
<evidence type="ECO:0000256" key="8">
    <source>
        <dbReference type="ARBA" id="ARBA00022989"/>
    </source>
</evidence>
<feature type="transmembrane region" description="Helical" evidence="11">
    <location>
        <begin position="493"/>
        <end position="516"/>
    </location>
</feature>
<evidence type="ECO:0000256" key="12">
    <source>
        <dbReference type="SAM" id="MobiDB-lite"/>
    </source>
</evidence>
<dbReference type="PRINTS" id="PR01439">
    <property type="entry name" value="CELLSNTHASEA"/>
</dbReference>
<comment type="pathway">
    <text evidence="11">Glycan metabolism; bacterial cellulose biosynthesis.</text>
</comment>
<protein>
    <recommendedName>
        <fullName evidence="11">Cellulose synthase catalytic subunit [UDP-forming]</fullName>
        <ecNumber evidence="11">2.4.1.12</ecNumber>
    </recommendedName>
</protein>
<dbReference type="CDD" id="cd06421">
    <property type="entry name" value="CESA_CelA_like"/>
    <property type="match status" value="1"/>
</dbReference>
<comment type="function">
    <text evidence="11">Catalytic subunit of cellulose synthase. It polymerizes uridine 5'-diphosphate glucose to cellulose.</text>
</comment>
<organism evidence="15 16">
    <name type="scientific">Roseomonas alba</name>
    <dbReference type="NCBI Taxonomy" id="2846776"/>
    <lineage>
        <taxon>Bacteria</taxon>
        <taxon>Pseudomonadati</taxon>
        <taxon>Pseudomonadota</taxon>
        <taxon>Alphaproteobacteria</taxon>
        <taxon>Acetobacterales</taxon>
        <taxon>Roseomonadaceae</taxon>
        <taxon>Roseomonas</taxon>
    </lineage>
</organism>